<reference evidence="1 2" key="1">
    <citation type="submission" date="2023-09" db="EMBL/GenBank/DDBJ databases">
        <authorList>
            <person name="Wang M."/>
        </authorList>
    </citation>
    <scope>NUCLEOTIDE SEQUENCE [LARGE SCALE GENOMIC DNA]</scope>
    <source>
        <strain evidence="1">GT-2023</strain>
        <tissue evidence="1">Liver</tissue>
    </source>
</reference>
<dbReference type="Proteomes" id="UP001558613">
    <property type="component" value="Unassembled WGS sequence"/>
</dbReference>
<keyword evidence="2" id="KW-1185">Reference proteome</keyword>
<proteinExistence type="predicted"/>
<name>A0ABR3L4S8_9TELE</name>
<sequence>MACLRRQFQPIKGSIEEQLKGRVQGDPRIHTYMCLQRRGFLIGPERIPSVEFKKSSREFVAVAFLCMQIKEASFRLISLRKAVESELLCSPAGRLKHCQQCATLKRGNRAENQ</sequence>
<accession>A0ABR3L4S8</accession>
<gene>
    <name evidence="1" type="ORF">QQF64_023301</name>
</gene>
<comment type="caution">
    <text evidence="1">The sequence shown here is derived from an EMBL/GenBank/DDBJ whole genome shotgun (WGS) entry which is preliminary data.</text>
</comment>
<protein>
    <submittedName>
        <fullName evidence="1">Uncharacterized protein</fullName>
    </submittedName>
</protein>
<dbReference type="EMBL" id="JAYMGO010000025">
    <property type="protein sequence ID" value="KAL1247925.1"/>
    <property type="molecule type" value="Genomic_DNA"/>
</dbReference>
<organism evidence="1 2">
    <name type="scientific">Cirrhinus molitorella</name>
    <name type="common">mud carp</name>
    <dbReference type="NCBI Taxonomy" id="172907"/>
    <lineage>
        <taxon>Eukaryota</taxon>
        <taxon>Metazoa</taxon>
        <taxon>Chordata</taxon>
        <taxon>Craniata</taxon>
        <taxon>Vertebrata</taxon>
        <taxon>Euteleostomi</taxon>
        <taxon>Actinopterygii</taxon>
        <taxon>Neopterygii</taxon>
        <taxon>Teleostei</taxon>
        <taxon>Ostariophysi</taxon>
        <taxon>Cypriniformes</taxon>
        <taxon>Cyprinidae</taxon>
        <taxon>Labeoninae</taxon>
        <taxon>Labeonini</taxon>
        <taxon>Cirrhinus</taxon>
    </lineage>
</organism>
<evidence type="ECO:0000313" key="1">
    <source>
        <dbReference type="EMBL" id="KAL1247925.1"/>
    </source>
</evidence>
<evidence type="ECO:0000313" key="2">
    <source>
        <dbReference type="Proteomes" id="UP001558613"/>
    </source>
</evidence>